<name>A0A833JPQ3_MARNT</name>
<evidence type="ECO:0000259" key="1">
    <source>
        <dbReference type="Pfam" id="PF00535"/>
    </source>
</evidence>
<dbReference type="SUPFAM" id="SSF53448">
    <property type="entry name" value="Nucleotide-diphospho-sugar transferases"/>
    <property type="match status" value="1"/>
</dbReference>
<dbReference type="CDD" id="cd00761">
    <property type="entry name" value="Glyco_tranf_GTA_type"/>
    <property type="match status" value="1"/>
</dbReference>
<reference evidence="2 3" key="1">
    <citation type="submission" date="2019-10" db="EMBL/GenBank/DDBJ databases">
        <title>Draft genome sequence of Marinobacter hydrocarbonoclasticus NCT7M from the microbiome of the marine copepod.</title>
        <authorList>
            <person name="Nuttall R."/>
            <person name="Sharma G."/>
            <person name="Moisander P."/>
        </authorList>
    </citation>
    <scope>NUCLEOTIDE SEQUENCE [LARGE SCALE GENOMIC DNA]</scope>
    <source>
        <strain evidence="2 3">NCT7M</strain>
    </source>
</reference>
<dbReference type="InterPro" id="IPR050834">
    <property type="entry name" value="Glycosyltransf_2"/>
</dbReference>
<dbReference type="InterPro" id="IPR001173">
    <property type="entry name" value="Glyco_trans_2-like"/>
</dbReference>
<dbReference type="RefSeq" id="WP_153741685.1">
    <property type="nucleotide sequence ID" value="NZ_JAHVJE010000010.1"/>
</dbReference>
<evidence type="ECO:0000313" key="2">
    <source>
        <dbReference type="EMBL" id="KAE8543945.1"/>
    </source>
</evidence>
<dbReference type="Gene3D" id="3.90.550.10">
    <property type="entry name" value="Spore Coat Polysaccharide Biosynthesis Protein SpsA, Chain A"/>
    <property type="match status" value="1"/>
</dbReference>
<dbReference type="PANTHER" id="PTHR43685:SF2">
    <property type="entry name" value="GLYCOSYLTRANSFERASE 2-LIKE DOMAIN-CONTAINING PROTEIN"/>
    <property type="match status" value="1"/>
</dbReference>
<protein>
    <submittedName>
        <fullName evidence="2">Putative glycosyl transferase</fullName>
    </submittedName>
</protein>
<keyword evidence="2" id="KW-0808">Transferase</keyword>
<dbReference type="Proteomes" id="UP000469950">
    <property type="component" value="Unassembled WGS sequence"/>
</dbReference>
<gene>
    <name evidence="2" type="ORF">F6453_3739</name>
</gene>
<dbReference type="AlphaFoldDB" id="A0A833JPQ3"/>
<dbReference type="Pfam" id="PF00535">
    <property type="entry name" value="Glycos_transf_2"/>
    <property type="match status" value="1"/>
</dbReference>
<organism evidence="2 3">
    <name type="scientific">Marinobacter nauticus</name>
    <name type="common">Marinobacter hydrocarbonoclasticus</name>
    <name type="synonym">Marinobacter aquaeolei</name>
    <dbReference type="NCBI Taxonomy" id="2743"/>
    <lineage>
        <taxon>Bacteria</taxon>
        <taxon>Pseudomonadati</taxon>
        <taxon>Pseudomonadota</taxon>
        <taxon>Gammaproteobacteria</taxon>
        <taxon>Pseudomonadales</taxon>
        <taxon>Marinobacteraceae</taxon>
        <taxon>Marinobacter</taxon>
    </lineage>
</organism>
<dbReference type="PANTHER" id="PTHR43685">
    <property type="entry name" value="GLYCOSYLTRANSFERASE"/>
    <property type="match status" value="1"/>
</dbReference>
<evidence type="ECO:0000313" key="3">
    <source>
        <dbReference type="Proteomes" id="UP000469950"/>
    </source>
</evidence>
<sequence length="316" mass="35119">MTNPPMQLNCSVVIPVFNKEDTIVRAVESVLSQTMLPKEVIVVNDASTDSTAQMLDRFRNVESVTIVDLPNNRGVSSARNYGVGLATADWVAFLDADDYWRTEFLWNCSQAISPGVNLIGTAYSYFSAKGNIAAQFPNACAVLNQVDDYYEWAVNGDLPFTASSVLVRREALVALGGFSPELSMGEDQVVWLRLLQSGLGVFVNKPLATYDLTNSSAVSGLAHRLSDPVFIDYMLCSGPTNSAYLKPYIARAMRSSLVYQCAYKRGAVVRSSLSNRKVSYLNRRELLCFHLASWVPSFIRFPILRRLIKKLNQKWG</sequence>
<comment type="caution">
    <text evidence="2">The sequence shown here is derived from an EMBL/GenBank/DDBJ whole genome shotgun (WGS) entry which is preliminary data.</text>
</comment>
<feature type="domain" description="Glycosyltransferase 2-like" evidence="1">
    <location>
        <begin position="11"/>
        <end position="127"/>
    </location>
</feature>
<dbReference type="InterPro" id="IPR029044">
    <property type="entry name" value="Nucleotide-diphossugar_trans"/>
</dbReference>
<dbReference type="EMBL" id="WBMP01000025">
    <property type="protein sequence ID" value="KAE8543945.1"/>
    <property type="molecule type" value="Genomic_DNA"/>
</dbReference>
<proteinExistence type="predicted"/>
<dbReference type="GO" id="GO:0016740">
    <property type="term" value="F:transferase activity"/>
    <property type="evidence" value="ECO:0007669"/>
    <property type="project" value="UniProtKB-KW"/>
</dbReference>
<accession>A0A833JPQ3</accession>